<reference evidence="2 3" key="1">
    <citation type="submission" date="2015-01" db="EMBL/GenBank/DDBJ databases">
        <title>Evolution of Trichinella species and genotypes.</title>
        <authorList>
            <person name="Korhonen P.K."/>
            <person name="Edoardo P."/>
            <person name="Giuseppe L.R."/>
            <person name="Gasser R.B."/>
        </authorList>
    </citation>
    <scope>NUCLEOTIDE SEQUENCE [LARGE SCALE GENOMIC DNA]</scope>
    <source>
        <strain evidence="2">ISS120</strain>
    </source>
</reference>
<keyword evidence="1" id="KW-0732">Signal</keyword>
<accession>A0A0V1D460</accession>
<dbReference type="EMBL" id="JYDI01000044">
    <property type="protein sequence ID" value="KRY56346.1"/>
    <property type="molecule type" value="Genomic_DNA"/>
</dbReference>
<gene>
    <name evidence="2" type="ORF">T03_6909</name>
</gene>
<dbReference type="AlphaFoldDB" id="A0A0V1D460"/>
<sequence>MEFLSPLILSLINLVKFLNPNACLVKMLTNKKISMKIQQFMTKSDTTNAQIDRTYKEVNNGNGEGKIIAVDIALKNKRREPLTMTVVMWKIASRLKRQNTSRRWKQSFHQRILRVFSVNRRKRGTRSREQQRCPSRECPKLKCQRVGDNPGAFHQPWSKFFQLLPLDIVVGFGYVVDNHVKPTPKSPPLQD</sequence>
<comment type="caution">
    <text evidence="2">The sequence shown here is derived from an EMBL/GenBank/DDBJ whole genome shotgun (WGS) entry which is preliminary data.</text>
</comment>
<dbReference type="OrthoDB" id="10285989at2759"/>
<evidence type="ECO:0000313" key="2">
    <source>
        <dbReference type="EMBL" id="KRY56346.1"/>
    </source>
</evidence>
<feature type="chain" id="PRO_5006876471" description="PiggyBac transposable element-derived protein domain-containing protein" evidence="1">
    <location>
        <begin position="18"/>
        <end position="191"/>
    </location>
</feature>
<keyword evidence="3" id="KW-1185">Reference proteome</keyword>
<feature type="signal peptide" evidence="1">
    <location>
        <begin position="1"/>
        <end position="17"/>
    </location>
</feature>
<name>A0A0V1D460_TRIBR</name>
<protein>
    <recommendedName>
        <fullName evidence="4">PiggyBac transposable element-derived protein domain-containing protein</fullName>
    </recommendedName>
</protein>
<organism evidence="2 3">
    <name type="scientific">Trichinella britovi</name>
    <name type="common">Parasitic roundworm</name>
    <dbReference type="NCBI Taxonomy" id="45882"/>
    <lineage>
        <taxon>Eukaryota</taxon>
        <taxon>Metazoa</taxon>
        <taxon>Ecdysozoa</taxon>
        <taxon>Nematoda</taxon>
        <taxon>Enoplea</taxon>
        <taxon>Dorylaimia</taxon>
        <taxon>Trichinellida</taxon>
        <taxon>Trichinellidae</taxon>
        <taxon>Trichinella</taxon>
    </lineage>
</organism>
<dbReference type="Proteomes" id="UP000054653">
    <property type="component" value="Unassembled WGS sequence"/>
</dbReference>
<evidence type="ECO:0000256" key="1">
    <source>
        <dbReference type="SAM" id="SignalP"/>
    </source>
</evidence>
<proteinExistence type="predicted"/>
<evidence type="ECO:0008006" key="4">
    <source>
        <dbReference type="Google" id="ProtNLM"/>
    </source>
</evidence>
<evidence type="ECO:0000313" key="3">
    <source>
        <dbReference type="Proteomes" id="UP000054653"/>
    </source>
</evidence>